<dbReference type="GO" id="GO:1904680">
    <property type="term" value="F:peptide transmembrane transporter activity"/>
    <property type="evidence" value="ECO:0007669"/>
    <property type="project" value="TreeGrafter"/>
</dbReference>
<dbReference type="PANTHER" id="PTHR30290:SF10">
    <property type="entry name" value="PERIPLASMIC OLIGOPEPTIDE-BINDING PROTEIN-RELATED"/>
    <property type="match status" value="1"/>
</dbReference>
<evidence type="ECO:0000256" key="4">
    <source>
        <dbReference type="ARBA" id="ARBA00022729"/>
    </source>
</evidence>
<dbReference type="CDD" id="cd08504">
    <property type="entry name" value="PBP2_OppA"/>
    <property type="match status" value="1"/>
</dbReference>
<dbReference type="Gene3D" id="3.40.190.10">
    <property type="entry name" value="Periplasmic binding protein-like II"/>
    <property type="match status" value="1"/>
</dbReference>
<feature type="chain" id="PRO_5039509476" evidence="9">
    <location>
        <begin position="21"/>
        <end position="577"/>
    </location>
</feature>
<keyword evidence="6" id="KW-0564">Palmitate</keyword>
<keyword evidence="3" id="KW-0813">Transport</keyword>
<dbReference type="InterPro" id="IPR039424">
    <property type="entry name" value="SBP_5"/>
</dbReference>
<dbReference type="InterPro" id="IPR030678">
    <property type="entry name" value="Peptide/Ni-bd"/>
</dbReference>
<feature type="signal peptide" evidence="9">
    <location>
        <begin position="1"/>
        <end position="20"/>
    </location>
</feature>
<dbReference type="PROSITE" id="PS51257">
    <property type="entry name" value="PROKAR_LIPOPROTEIN"/>
    <property type="match status" value="1"/>
</dbReference>
<dbReference type="EMBL" id="FOTR01000018">
    <property type="protein sequence ID" value="SFM43698.1"/>
    <property type="molecule type" value="Genomic_DNA"/>
</dbReference>
<dbReference type="GO" id="GO:0015833">
    <property type="term" value="P:peptide transport"/>
    <property type="evidence" value="ECO:0007669"/>
    <property type="project" value="UniProtKB-KW"/>
</dbReference>
<protein>
    <submittedName>
        <fullName evidence="11">Oligopeptide transport system substrate-binding protein</fullName>
    </submittedName>
</protein>
<comment type="similarity">
    <text evidence="2">Belongs to the bacterial solute-binding protein 5 family.</text>
</comment>
<dbReference type="FunFam" id="3.10.105.10:FF:000001">
    <property type="entry name" value="Oligopeptide ABC transporter, oligopeptide-binding protein"/>
    <property type="match status" value="1"/>
</dbReference>
<dbReference type="RefSeq" id="WP_091486288.1">
    <property type="nucleotide sequence ID" value="NZ_FOTR01000018.1"/>
</dbReference>
<dbReference type="STRING" id="334253.SAMN04487943_11830"/>
<evidence type="ECO:0000256" key="9">
    <source>
        <dbReference type="SAM" id="SignalP"/>
    </source>
</evidence>
<evidence type="ECO:0000256" key="8">
    <source>
        <dbReference type="SAM" id="MobiDB-lite"/>
    </source>
</evidence>
<dbReference type="FunFam" id="3.90.76.10:FF:000001">
    <property type="entry name" value="Oligopeptide ABC transporter substrate-binding protein"/>
    <property type="match status" value="1"/>
</dbReference>
<dbReference type="Gene3D" id="3.10.105.10">
    <property type="entry name" value="Dipeptide-binding Protein, Domain 3"/>
    <property type="match status" value="1"/>
</dbReference>
<dbReference type="Pfam" id="PF00496">
    <property type="entry name" value="SBP_bac_5"/>
    <property type="match status" value="1"/>
</dbReference>
<evidence type="ECO:0000256" key="5">
    <source>
        <dbReference type="ARBA" id="ARBA00022856"/>
    </source>
</evidence>
<accession>A0A1I4QUF7</accession>
<dbReference type="GO" id="GO:0030288">
    <property type="term" value="C:outer membrane-bounded periplasmic space"/>
    <property type="evidence" value="ECO:0007669"/>
    <property type="project" value="UniProtKB-ARBA"/>
</dbReference>
<keyword evidence="4 9" id="KW-0732">Signal</keyword>
<keyword evidence="5" id="KW-0571">Peptide transport</keyword>
<evidence type="ECO:0000256" key="1">
    <source>
        <dbReference type="ARBA" id="ARBA00004193"/>
    </source>
</evidence>
<feature type="compositionally biased region" description="Acidic residues" evidence="8">
    <location>
        <begin position="27"/>
        <end position="51"/>
    </location>
</feature>
<gene>
    <name evidence="11" type="ORF">SAMN04487943_11830</name>
</gene>
<keyword evidence="7" id="KW-0449">Lipoprotein</keyword>
<dbReference type="PANTHER" id="PTHR30290">
    <property type="entry name" value="PERIPLASMIC BINDING COMPONENT OF ABC TRANSPORTER"/>
    <property type="match status" value="1"/>
</dbReference>
<dbReference type="GO" id="GO:0043190">
    <property type="term" value="C:ATP-binding cassette (ABC) transporter complex"/>
    <property type="evidence" value="ECO:0007669"/>
    <property type="project" value="InterPro"/>
</dbReference>
<evidence type="ECO:0000256" key="3">
    <source>
        <dbReference type="ARBA" id="ARBA00022448"/>
    </source>
</evidence>
<evidence type="ECO:0000313" key="12">
    <source>
        <dbReference type="Proteomes" id="UP000198565"/>
    </source>
</evidence>
<name>A0A1I4QUF7_9BACI</name>
<feature type="domain" description="Solute-binding protein family 5" evidence="10">
    <location>
        <begin position="98"/>
        <end position="495"/>
    </location>
</feature>
<evidence type="ECO:0000256" key="2">
    <source>
        <dbReference type="ARBA" id="ARBA00005695"/>
    </source>
</evidence>
<reference evidence="12" key="1">
    <citation type="submission" date="2016-10" db="EMBL/GenBank/DDBJ databases">
        <authorList>
            <person name="Varghese N."/>
            <person name="Submissions S."/>
        </authorList>
    </citation>
    <scope>NUCLEOTIDE SEQUENCE [LARGE SCALE GENOMIC DNA]</scope>
    <source>
        <strain evidence="12">CGMCC 1.4250</strain>
    </source>
</reference>
<dbReference type="Gene3D" id="3.90.76.10">
    <property type="entry name" value="Dipeptide-binding Protein, Domain 1"/>
    <property type="match status" value="1"/>
</dbReference>
<evidence type="ECO:0000256" key="7">
    <source>
        <dbReference type="ARBA" id="ARBA00023288"/>
    </source>
</evidence>
<dbReference type="PIRSF" id="PIRSF002741">
    <property type="entry name" value="MppA"/>
    <property type="match status" value="1"/>
</dbReference>
<comment type="subcellular location">
    <subcellularLocation>
        <location evidence="1">Cell membrane</location>
        <topology evidence="1">Lipid-anchor</topology>
    </subcellularLocation>
</comment>
<dbReference type="Proteomes" id="UP000198565">
    <property type="component" value="Unassembled WGS sequence"/>
</dbReference>
<feature type="region of interest" description="Disordered" evidence="8">
    <location>
        <begin position="26"/>
        <end position="56"/>
    </location>
</feature>
<organism evidence="11 12">
    <name type="scientific">Gracilibacillus orientalis</name>
    <dbReference type="NCBI Taxonomy" id="334253"/>
    <lineage>
        <taxon>Bacteria</taxon>
        <taxon>Bacillati</taxon>
        <taxon>Bacillota</taxon>
        <taxon>Bacilli</taxon>
        <taxon>Bacillales</taxon>
        <taxon>Bacillaceae</taxon>
        <taxon>Gracilibacillus</taxon>
    </lineage>
</organism>
<dbReference type="SUPFAM" id="SSF53850">
    <property type="entry name" value="Periplasmic binding protein-like II"/>
    <property type="match status" value="1"/>
</dbReference>
<evidence type="ECO:0000313" key="11">
    <source>
        <dbReference type="EMBL" id="SFM43698.1"/>
    </source>
</evidence>
<keyword evidence="12" id="KW-1185">Reference proteome</keyword>
<evidence type="ECO:0000259" key="10">
    <source>
        <dbReference type="Pfam" id="PF00496"/>
    </source>
</evidence>
<evidence type="ECO:0000256" key="6">
    <source>
        <dbReference type="ARBA" id="ARBA00023139"/>
    </source>
</evidence>
<proteinExistence type="inferred from homology"/>
<dbReference type="OrthoDB" id="9801912at2"/>
<dbReference type="InterPro" id="IPR000914">
    <property type="entry name" value="SBP_5_dom"/>
</dbReference>
<keyword evidence="5" id="KW-0653">Protein transport</keyword>
<sequence>MRHNKWWLLVLALVLGLVLAACSDANESTEDEDDNSTEEGNEEGNTEETESDGEKVLRISSTSDIPTMDPILAEDNVSFQYTDTVYEGLYRLAPDGEIVSGIAKKDETEVSDDGLTYTFHLREGAQWENGDPVTAHDFVYGWQRAINPDNGSFYANYLMNGKVKNATEIYVTEDEESDVEPLEPAELGVSAPDDYTFVVELEKPVPYFESYAAFPTFLPMNQEFVEEQGDDFALTPDNILSNGPFKMTEWNEEAGWELEKNETYWDAENVALDGISAKVIKDADTALSNYEVGELDRVTLSGAQVQDNQTSPEFHSLTETSVFWLKFNQDSESANEYMQNVNFRKALAKAFDKQAYVDVVYGNDSTPVNFFVPEGFVEHPETGEDFQTGSDVLAYDVEAAQELWATAKEEIGFDEVTLSFLSGDSDVAKNISEFMKTELESNLDGLTIEANNVPWAQQLDIMREQDYELAVSGWGPDYKDAVSFVDLWVTDGENNDIGYSNEEYDALVEAAKGELATSPVERFEAMQEAEKIALEEAAIGPIMQRKTSVLFKDYVKGMESLNPFGNDYSFKYVDMVK</sequence>
<dbReference type="AlphaFoldDB" id="A0A1I4QUF7"/>